<evidence type="ECO:0000313" key="7">
    <source>
        <dbReference type="Proteomes" id="UP000189701"/>
    </source>
</evidence>
<feature type="domain" description="GAG-pre-integrase" evidence="5">
    <location>
        <begin position="613"/>
        <end position="669"/>
    </location>
</feature>
<protein>
    <submittedName>
        <fullName evidence="8">Uncharacterized protein LOC104227744</fullName>
    </submittedName>
</protein>
<evidence type="ECO:0000256" key="2">
    <source>
        <dbReference type="SAM" id="Coils"/>
    </source>
</evidence>
<reference evidence="7" key="1">
    <citation type="journal article" date="2013" name="Genome Biol.">
        <title>Reference genomes and transcriptomes of Nicotiana sylvestris and Nicotiana tomentosiformis.</title>
        <authorList>
            <person name="Sierro N."/>
            <person name="Battey J.N."/>
            <person name="Ouadi S."/>
            <person name="Bovet L."/>
            <person name="Goepfert S."/>
            <person name="Bakaher N."/>
            <person name="Peitsch M.C."/>
            <person name="Ivanov N.V."/>
        </authorList>
    </citation>
    <scope>NUCLEOTIDE SEQUENCE [LARGE SCALE GENOMIC DNA]</scope>
</reference>
<dbReference type="Proteomes" id="UP000189701">
    <property type="component" value="Unplaced"/>
</dbReference>
<evidence type="ECO:0000256" key="1">
    <source>
        <dbReference type="ARBA" id="ARBA00022750"/>
    </source>
</evidence>
<evidence type="ECO:0000259" key="6">
    <source>
        <dbReference type="Pfam" id="PF22936"/>
    </source>
</evidence>
<dbReference type="Pfam" id="PF07727">
    <property type="entry name" value="RVT_2"/>
    <property type="match status" value="1"/>
</dbReference>
<organism evidence="7 8">
    <name type="scientific">Nicotiana sylvestris</name>
    <name type="common">Wood tobacco</name>
    <name type="synonym">South American tobacco</name>
    <dbReference type="NCBI Taxonomy" id="4096"/>
    <lineage>
        <taxon>Eukaryota</taxon>
        <taxon>Viridiplantae</taxon>
        <taxon>Streptophyta</taxon>
        <taxon>Embryophyta</taxon>
        <taxon>Tracheophyta</taxon>
        <taxon>Spermatophyta</taxon>
        <taxon>Magnoliopsida</taxon>
        <taxon>eudicotyledons</taxon>
        <taxon>Gunneridae</taxon>
        <taxon>Pentapetalae</taxon>
        <taxon>asterids</taxon>
        <taxon>lamiids</taxon>
        <taxon>Solanales</taxon>
        <taxon>Solanaceae</taxon>
        <taxon>Nicotianoideae</taxon>
        <taxon>Nicotianeae</taxon>
        <taxon>Nicotiana</taxon>
    </lineage>
</organism>
<dbReference type="PANTHER" id="PTHR35315">
    <property type="entry name" value="ACI13"/>
    <property type="match status" value="1"/>
</dbReference>
<gene>
    <name evidence="8" type="primary">LOC104227744</name>
</gene>
<dbReference type="GO" id="GO:0003676">
    <property type="term" value="F:nucleic acid binding"/>
    <property type="evidence" value="ECO:0007669"/>
    <property type="project" value="InterPro"/>
</dbReference>
<evidence type="ECO:0000259" key="5">
    <source>
        <dbReference type="Pfam" id="PF13976"/>
    </source>
</evidence>
<dbReference type="eggNOG" id="KOG0017">
    <property type="taxonomic scope" value="Eukaryota"/>
</dbReference>
<keyword evidence="7" id="KW-1185">Reference proteome</keyword>
<evidence type="ECO:0000256" key="3">
    <source>
        <dbReference type="SAM" id="MobiDB-lite"/>
    </source>
</evidence>
<accession>A0A1U7WI75</accession>
<dbReference type="InterPro" id="IPR025724">
    <property type="entry name" value="GAG-pre-integrase_dom"/>
</dbReference>
<dbReference type="InterPro" id="IPR036397">
    <property type="entry name" value="RNaseH_sf"/>
</dbReference>
<feature type="compositionally biased region" description="Polar residues" evidence="3">
    <location>
        <begin position="1049"/>
        <end position="1071"/>
    </location>
</feature>
<name>A0A1U7WI75_NICSY</name>
<feature type="domain" description="Retrovirus-related Pol polyprotein from transposon TNT 1-94-like beta-barrel" evidence="6">
    <location>
        <begin position="506"/>
        <end position="580"/>
    </location>
</feature>
<reference evidence="8" key="2">
    <citation type="submission" date="2025-08" db="UniProtKB">
        <authorList>
            <consortium name="RefSeq"/>
        </authorList>
    </citation>
    <scope>IDENTIFICATION</scope>
    <source>
        <tissue evidence="8">Leaf</tissue>
    </source>
</reference>
<dbReference type="AlphaFoldDB" id="A0A1U7WI75"/>
<feature type="domain" description="Reverse transcriptase Ty1/copia-type" evidence="4">
    <location>
        <begin position="942"/>
        <end position="993"/>
    </location>
</feature>
<keyword evidence="2" id="KW-0175">Coiled coil</keyword>
<dbReference type="InterPro" id="IPR043502">
    <property type="entry name" value="DNA/RNA_pol_sf"/>
</dbReference>
<dbReference type="PANTHER" id="PTHR35315:SF2">
    <property type="entry name" value="RAB6-INTERACTING GOLGIN"/>
    <property type="match status" value="1"/>
</dbReference>
<feature type="coiled-coil region" evidence="2">
    <location>
        <begin position="51"/>
        <end position="157"/>
    </location>
</feature>
<dbReference type="STRING" id="4096.A0A1U7WI75"/>
<dbReference type="InterPro" id="IPR012337">
    <property type="entry name" value="RNaseH-like_sf"/>
</dbReference>
<feature type="region of interest" description="Disordered" evidence="3">
    <location>
        <begin position="870"/>
        <end position="899"/>
    </location>
</feature>
<evidence type="ECO:0000259" key="4">
    <source>
        <dbReference type="Pfam" id="PF07727"/>
    </source>
</evidence>
<dbReference type="Pfam" id="PF13976">
    <property type="entry name" value="gag_pre-integrs"/>
    <property type="match status" value="1"/>
</dbReference>
<dbReference type="GO" id="GO:0004190">
    <property type="term" value="F:aspartic-type endopeptidase activity"/>
    <property type="evidence" value="ECO:0007669"/>
    <property type="project" value="UniProtKB-KW"/>
</dbReference>
<keyword evidence="1" id="KW-0645">Protease</keyword>
<feature type="region of interest" description="Disordered" evidence="3">
    <location>
        <begin position="1040"/>
        <end position="1133"/>
    </location>
</feature>
<feature type="compositionally biased region" description="Basic residues" evidence="3">
    <location>
        <begin position="1094"/>
        <end position="1107"/>
    </location>
</feature>
<dbReference type="SUPFAM" id="SSF53098">
    <property type="entry name" value="Ribonuclease H-like"/>
    <property type="match status" value="1"/>
</dbReference>
<sequence>MATDTNSDRNATAKTVLLPEIGPDGIARESPAIAYTEKIIEDEQLQLRKYIDENYSKIRDVERELANLSMEMKLTAGPKKAALEQMRKKIEMSTEKIHIAKLKEEQVRKAWEAASKAVKDEEDIKQKLCEDLNNLVRESSNSQLARLEELKRKLEALNPSRASTSPALGTLKLEQSPTYLGFKDSSQAVQFGWTVRLDELVPKEQYPECPSLANALSHFIRKPLLPLWIIVDYFSYLVIIYKMSLEIDVFGFKSMSSGNSNVMITSESLMGGSNYLVLASSVELWCKGQGVQDHLIKQSSEGDEKAIALWTCYLVWAKARTLYTNDISCFYDVTSRMINLKKQELDMSTYLGQVQTVMEEFEILMPVSASVSKQQEQRQKIFLVLTLAGLPHDLDSVRDQILASPTVPTVDELFSRLLRLAAAPSHPVISSQILDSSVLESRTGDVRSETTGNQGFSVSKEEYNELLQYRASKQTSPQVASVAQTDTHVAGNSFACVSQSSTLGPWVMDSGASAHISGNKLLLSNIVYSQSLPTVTLANGCQTKAQGVGQANPLSSITLDSVLYVPSCPFSFASVSRLTRAHSCGIYFIDDSFIMQDRSTRWTIGIGRESESLYYLNSLSPSTACLVTDPPDLIHRLLGHPSLSKLQRMVPSLSSLYRLECESCQLGKHTRASFTCSVESHAESVFSLVHSDIWGPSRVSSTLGFRYFVSFIDDYSRCTWLFLMKDRSELFSIFQSFCAEIKNQFGVSIRIFRKRKNRHLIETARTLLIESRVPLRFWGDAVLTACCLINMMPLSPIKDQIPHSILFPQSALYPLPPRKGYHCYSPDLLKYLISADVTFFESKPFFTTDVTSADHHDISEVLLVSTFEEFSNPPPPSTTEVSPIPTFEESSVIPPSSPATGTPLLTYHRRSHLTLGLSGSRSAPDTAPTADPAPSTPIALRKVYVDDIVITGNDQDDITNLKQHLFQHFQTKDLGRLKYFLDIEVAQSSSGCRPVDTSMDPNSKLLPGQGEPLSDPASYRWLVGKLNYLTVTRPDISYPDLNPVGPAPSSITQDVSSVQGTQESTNGSSDTTLKEENARNAAAENGLNQQHETRGKKKINVQGRRKGIGMLPKSRVSAPPSWTRAGFDVDGRS</sequence>
<proteinExistence type="predicted"/>
<dbReference type="InterPro" id="IPR054722">
    <property type="entry name" value="PolX-like_BBD"/>
</dbReference>
<dbReference type="Pfam" id="PF22936">
    <property type="entry name" value="Pol_BBD"/>
    <property type="match status" value="1"/>
</dbReference>
<evidence type="ECO:0000313" key="8">
    <source>
        <dbReference type="RefSeq" id="XP_009778353.1"/>
    </source>
</evidence>
<dbReference type="SUPFAM" id="SSF56672">
    <property type="entry name" value="DNA/RNA polymerases"/>
    <property type="match status" value="1"/>
</dbReference>
<dbReference type="RefSeq" id="XP_009778353.1">
    <property type="nucleotide sequence ID" value="XM_009780051.1"/>
</dbReference>
<dbReference type="Gene3D" id="3.30.420.10">
    <property type="entry name" value="Ribonuclease H-like superfamily/Ribonuclease H"/>
    <property type="match status" value="1"/>
</dbReference>
<keyword evidence="1" id="KW-0378">Hydrolase</keyword>
<dbReference type="InterPro" id="IPR013103">
    <property type="entry name" value="RVT_2"/>
</dbReference>
<keyword evidence="1" id="KW-0064">Aspartyl protease</keyword>